<protein>
    <submittedName>
        <fullName evidence="1">Class I SAM-dependent methyltransferase</fullName>
    </submittedName>
</protein>
<keyword evidence="2" id="KW-1185">Reference proteome</keyword>
<dbReference type="Gene3D" id="3.40.50.150">
    <property type="entry name" value="Vaccinia Virus protein VP39"/>
    <property type="match status" value="1"/>
</dbReference>
<reference evidence="1" key="1">
    <citation type="submission" date="2021-11" db="EMBL/GenBank/DDBJ databases">
        <title>Streptomyces corallinus and Kineosporia corallina sp. nov., two new coral-derived marine actinobacteria.</title>
        <authorList>
            <person name="Buangrab K."/>
            <person name="Sutthacheep M."/>
            <person name="Yeemin T."/>
            <person name="Harunari E."/>
            <person name="Igarashi Y."/>
            <person name="Sripreechasak P."/>
            <person name="Kanchanasin P."/>
            <person name="Tanasupawat S."/>
            <person name="Phongsopitanun W."/>
        </authorList>
    </citation>
    <scope>NUCLEOTIDE SEQUENCE</scope>
    <source>
        <strain evidence="1">JCM 31032</strain>
    </source>
</reference>
<gene>
    <name evidence="1" type="ORF">LR394_10685</name>
</gene>
<keyword evidence="1" id="KW-0808">Transferase</keyword>
<dbReference type="EMBL" id="JAJOMB010000004">
    <property type="protein sequence ID" value="MCD5311367.1"/>
    <property type="molecule type" value="Genomic_DNA"/>
</dbReference>
<dbReference type="GO" id="GO:0032259">
    <property type="term" value="P:methylation"/>
    <property type="evidence" value="ECO:0007669"/>
    <property type="project" value="UniProtKB-KW"/>
</dbReference>
<evidence type="ECO:0000313" key="1">
    <source>
        <dbReference type="EMBL" id="MCD5311367.1"/>
    </source>
</evidence>
<evidence type="ECO:0000313" key="2">
    <source>
        <dbReference type="Proteomes" id="UP001138997"/>
    </source>
</evidence>
<dbReference type="InterPro" id="IPR029063">
    <property type="entry name" value="SAM-dependent_MTases_sf"/>
</dbReference>
<dbReference type="AlphaFoldDB" id="A0A9X1ST29"/>
<dbReference type="Proteomes" id="UP001138997">
    <property type="component" value="Unassembled WGS sequence"/>
</dbReference>
<comment type="caution">
    <text evidence="1">The sequence shown here is derived from an EMBL/GenBank/DDBJ whole genome shotgun (WGS) entry which is preliminary data.</text>
</comment>
<dbReference type="RefSeq" id="WP_231440540.1">
    <property type="nucleotide sequence ID" value="NZ_JAJOMB010000004.1"/>
</dbReference>
<keyword evidence="1" id="KW-0489">Methyltransferase</keyword>
<proteinExistence type="predicted"/>
<organism evidence="1 2">
    <name type="scientific">Kineosporia babensis</name>
    <dbReference type="NCBI Taxonomy" id="499548"/>
    <lineage>
        <taxon>Bacteria</taxon>
        <taxon>Bacillati</taxon>
        <taxon>Actinomycetota</taxon>
        <taxon>Actinomycetes</taxon>
        <taxon>Kineosporiales</taxon>
        <taxon>Kineosporiaceae</taxon>
        <taxon>Kineosporia</taxon>
    </lineage>
</organism>
<dbReference type="SUPFAM" id="SSF53335">
    <property type="entry name" value="S-adenosyl-L-methionine-dependent methyltransferases"/>
    <property type="match status" value="1"/>
</dbReference>
<sequence length="232" mass="25250">MGEIRDYVSWHDEYERSGSALAWRLSRVRHHIGLALDLAFDVADLALDAVDLALDAAAGRELTALSLCAGDGRDLIGVLSARPDADRVRATLVEIDPVLGGRARAAAAEHGLRLRVLQADAGDAALYQGLIPADLVLMVGIFGNISTEDLERTIRSAGAFCRPGARLIWSRGRDEDIHDLNDSVRGWFAAAGFREIAYEALERDERPALGVMEYAGEAVPLDTARRLFAFIR</sequence>
<name>A0A9X1ST29_9ACTN</name>
<dbReference type="GO" id="GO:0008168">
    <property type="term" value="F:methyltransferase activity"/>
    <property type="evidence" value="ECO:0007669"/>
    <property type="project" value="UniProtKB-KW"/>
</dbReference>
<accession>A0A9X1ST29</accession>